<accession>G1KHE0</accession>
<dbReference type="Gene3D" id="2.30.29.30">
    <property type="entry name" value="Pleckstrin-homology domain (PH domain)/Phosphotyrosine-binding domain (PTB)"/>
    <property type="match status" value="1"/>
</dbReference>
<keyword evidence="3" id="KW-0597">Phosphoprotein</keyword>
<gene>
    <name evidence="7" type="primary">tns3</name>
</gene>
<proteinExistence type="inferred from homology"/>
<dbReference type="CDD" id="cd01213">
    <property type="entry name" value="PTB_tensin"/>
    <property type="match status" value="1"/>
</dbReference>
<dbReference type="InterPro" id="IPR006020">
    <property type="entry name" value="PTB/PI_dom"/>
</dbReference>
<dbReference type="Ensembl" id="ENSACAT00000008116.4">
    <property type="protein sequence ID" value="ENSACAP00000007947.4"/>
    <property type="gene ID" value="ENSACAG00000008102.4"/>
</dbReference>
<dbReference type="AlphaFoldDB" id="G1KHE0"/>
<dbReference type="HOGENOM" id="CLU_057935_0_0_1"/>
<dbReference type="GeneTree" id="ENSGT00940000156328"/>
<dbReference type="PANTHER" id="PTHR45734">
    <property type="entry name" value="TENSIN"/>
    <property type="match status" value="1"/>
</dbReference>
<feature type="domain" description="PID" evidence="6">
    <location>
        <begin position="97"/>
        <end position="234"/>
    </location>
</feature>
<reference evidence="7" key="3">
    <citation type="submission" date="2025-09" db="UniProtKB">
        <authorList>
            <consortium name="Ensembl"/>
        </authorList>
    </citation>
    <scope>IDENTIFICATION</scope>
</reference>
<dbReference type="InterPro" id="IPR013625">
    <property type="entry name" value="PTB"/>
</dbReference>
<dbReference type="InterPro" id="IPR033929">
    <property type="entry name" value="Tensin_PTB"/>
</dbReference>
<evidence type="ECO:0000256" key="3">
    <source>
        <dbReference type="ARBA" id="ARBA00022553"/>
    </source>
</evidence>
<dbReference type="InterPro" id="IPR036860">
    <property type="entry name" value="SH2_dom_sf"/>
</dbReference>
<dbReference type="PANTHER" id="PTHR45734:SF5">
    <property type="entry name" value="TENSIN-3"/>
    <property type="match status" value="1"/>
</dbReference>
<keyword evidence="5" id="KW-0727">SH2 domain</keyword>
<reference evidence="7" key="2">
    <citation type="submission" date="2025-08" db="UniProtKB">
        <authorList>
            <consortium name="Ensembl"/>
        </authorList>
    </citation>
    <scope>IDENTIFICATION</scope>
</reference>
<evidence type="ECO:0000313" key="7">
    <source>
        <dbReference type="Ensembl" id="ENSACAP00000007947.4"/>
    </source>
</evidence>
<dbReference type="eggNOG" id="KOG1930">
    <property type="taxonomic scope" value="Eukaryota"/>
</dbReference>
<dbReference type="SMART" id="SM00462">
    <property type="entry name" value="PTB"/>
    <property type="match status" value="1"/>
</dbReference>
<dbReference type="FunFam" id="2.30.29.30:FF:000039">
    <property type="entry name" value="Tensin 1"/>
    <property type="match status" value="1"/>
</dbReference>
<sequence length="236" mass="26088">MKVATPPPSVLQLNKKVGDLSNELVRHFLIECTHKGVRLKGCPNEPYFGSLAALVYQHSITPLALPCKLLILDKDPLEEVSEMAPQTAANSATDLLKQGAACNVWYLNSVELESLTGYQAIQKALSLTLSQEPPPSFTVVHFKVSTQGITLTDNQRKLFFRRHYPVNTVIFCALDPQDRKWMKDGPSAKVFGFVARKQGSATDNVCHLFAQHDPEQPASAIVNFVSKVMIASQKKN</sequence>
<protein>
    <recommendedName>
        <fullName evidence="6">PID domain-containing protein</fullName>
    </recommendedName>
</protein>
<dbReference type="Gene3D" id="3.30.505.10">
    <property type="entry name" value="SH2 domain"/>
    <property type="match status" value="1"/>
</dbReference>
<keyword evidence="8" id="KW-1185">Reference proteome</keyword>
<keyword evidence="4" id="KW-0965">Cell junction</keyword>
<dbReference type="Proteomes" id="UP000001646">
    <property type="component" value="Chromosome 6"/>
</dbReference>
<dbReference type="Bgee" id="ENSACAG00000008102">
    <property type="expression patterns" value="Expressed in dewlap and 13 other cell types or tissues"/>
</dbReference>
<evidence type="ECO:0000256" key="2">
    <source>
        <dbReference type="ARBA" id="ARBA00007881"/>
    </source>
</evidence>
<dbReference type="STRING" id="28377.ENSACAP00000007947"/>
<dbReference type="Pfam" id="PF08416">
    <property type="entry name" value="PTB"/>
    <property type="match status" value="1"/>
</dbReference>
<organism evidence="7 8">
    <name type="scientific">Anolis carolinensis</name>
    <name type="common">Green anole</name>
    <name type="synonym">American chameleon</name>
    <dbReference type="NCBI Taxonomy" id="28377"/>
    <lineage>
        <taxon>Eukaryota</taxon>
        <taxon>Metazoa</taxon>
        <taxon>Chordata</taxon>
        <taxon>Craniata</taxon>
        <taxon>Vertebrata</taxon>
        <taxon>Euteleostomi</taxon>
        <taxon>Lepidosauria</taxon>
        <taxon>Squamata</taxon>
        <taxon>Bifurcata</taxon>
        <taxon>Unidentata</taxon>
        <taxon>Episquamata</taxon>
        <taxon>Toxicofera</taxon>
        <taxon>Iguania</taxon>
        <taxon>Dactyloidae</taxon>
        <taxon>Anolis</taxon>
    </lineage>
</organism>
<evidence type="ECO:0000256" key="1">
    <source>
        <dbReference type="ARBA" id="ARBA00004246"/>
    </source>
</evidence>
<dbReference type="InParanoid" id="G1KHE0"/>
<comment type="similarity">
    <text evidence="2">Belongs to the PTEN phosphatase protein family.</text>
</comment>
<dbReference type="InterPro" id="IPR011993">
    <property type="entry name" value="PH-like_dom_sf"/>
</dbReference>
<dbReference type="InterPro" id="IPR051484">
    <property type="entry name" value="Tensin_PTEN_phosphatase"/>
</dbReference>
<evidence type="ECO:0000259" key="6">
    <source>
        <dbReference type="SMART" id="SM00462"/>
    </source>
</evidence>
<name>G1KHE0_ANOCA</name>
<comment type="subcellular location">
    <subcellularLocation>
        <location evidence="1">Cell junction</location>
        <location evidence="1">Focal adhesion</location>
    </subcellularLocation>
</comment>
<dbReference type="SUPFAM" id="SSF50729">
    <property type="entry name" value="PH domain-like"/>
    <property type="match status" value="1"/>
</dbReference>
<dbReference type="GO" id="GO:0005925">
    <property type="term" value="C:focal adhesion"/>
    <property type="evidence" value="ECO:0007669"/>
    <property type="project" value="UniProtKB-SubCell"/>
</dbReference>
<evidence type="ECO:0000256" key="4">
    <source>
        <dbReference type="ARBA" id="ARBA00022949"/>
    </source>
</evidence>
<dbReference type="SUPFAM" id="SSF55550">
    <property type="entry name" value="SH2 domain"/>
    <property type="match status" value="1"/>
</dbReference>
<evidence type="ECO:0000313" key="8">
    <source>
        <dbReference type="Proteomes" id="UP000001646"/>
    </source>
</evidence>
<evidence type="ECO:0000256" key="5">
    <source>
        <dbReference type="ARBA" id="ARBA00022999"/>
    </source>
</evidence>
<reference evidence="7 8" key="1">
    <citation type="submission" date="2009-12" db="EMBL/GenBank/DDBJ databases">
        <title>The Genome Sequence of Anolis carolinensis (Green Anole Lizard).</title>
        <authorList>
            <consortium name="The Genome Sequencing Platform"/>
            <person name="Di Palma F."/>
            <person name="Alfoldi J."/>
            <person name="Heiman D."/>
            <person name="Young S."/>
            <person name="Grabherr M."/>
            <person name="Johnson J."/>
            <person name="Lander E.S."/>
            <person name="Lindblad-Toh K."/>
        </authorList>
    </citation>
    <scope>NUCLEOTIDE SEQUENCE [LARGE SCALE GENOMIC DNA]</scope>
    <source>
        <strain evidence="7 8">JBL SC #1</strain>
    </source>
</reference>